<feature type="domain" description="Mce/MlaD" evidence="8">
    <location>
        <begin position="304"/>
        <end position="394"/>
    </location>
</feature>
<dbReference type="Pfam" id="PF02470">
    <property type="entry name" value="MlaD"/>
    <property type="match status" value="3"/>
</dbReference>
<dbReference type="PANTHER" id="PTHR30462">
    <property type="entry name" value="INTERMEMBRANE TRANSPORT PROTEIN PQIB-RELATED"/>
    <property type="match status" value="1"/>
</dbReference>
<dbReference type="EMBL" id="JSUQ01000018">
    <property type="protein sequence ID" value="KHQ51294.1"/>
    <property type="molecule type" value="Genomic_DNA"/>
</dbReference>
<dbReference type="STRING" id="561184.SAMN05216376_1133"/>
<name>A0A0B3SL64_9RHOB</name>
<gene>
    <name evidence="9" type="ORF">OA50_04075</name>
</gene>
<evidence type="ECO:0000259" key="8">
    <source>
        <dbReference type="Pfam" id="PF02470"/>
    </source>
</evidence>
<dbReference type="InterPro" id="IPR051800">
    <property type="entry name" value="PqiA-PqiB_transport"/>
</dbReference>
<protein>
    <submittedName>
        <fullName evidence="9">Mammalian cell entry related protein</fullName>
    </submittedName>
</protein>
<dbReference type="PANTHER" id="PTHR30462:SF0">
    <property type="entry name" value="INTERMEMBRANE TRANSPORT PROTEIN YEBT"/>
    <property type="match status" value="1"/>
</dbReference>
<keyword evidence="5 7" id="KW-1133">Transmembrane helix</keyword>
<comment type="caution">
    <text evidence="9">The sequence shown here is derived from an EMBL/GenBank/DDBJ whole genome shotgun (WGS) entry which is preliminary data.</text>
</comment>
<dbReference type="AlphaFoldDB" id="A0A0B3SL64"/>
<evidence type="ECO:0000256" key="6">
    <source>
        <dbReference type="ARBA" id="ARBA00023136"/>
    </source>
</evidence>
<dbReference type="GO" id="GO:0005886">
    <property type="term" value="C:plasma membrane"/>
    <property type="evidence" value="ECO:0007669"/>
    <property type="project" value="UniProtKB-SubCell"/>
</dbReference>
<evidence type="ECO:0000256" key="4">
    <source>
        <dbReference type="ARBA" id="ARBA00022692"/>
    </source>
</evidence>
<dbReference type="Proteomes" id="UP000030960">
    <property type="component" value="Unassembled WGS sequence"/>
</dbReference>
<evidence type="ECO:0000313" key="10">
    <source>
        <dbReference type="Proteomes" id="UP000030960"/>
    </source>
</evidence>
<keyword evidence="4 7" id="KW-0812">Transmembrane</keyword>
<keyword evidence="6 7" id="KW-0472">Membrane</keyword>
<dbReference type="InterPro" id="IPR003399">
    <property type="entry name" value="Mce/MlaD"/>
</dbReference>
<organism evidence="9 10">
    <name type="scientific">Mameliella alba</name>
    <dbReference type="NCBI Taxonomy" id="561184"/>
    <lineage>
        <taxon>Bacteria</taxon>
        <taxon>Pseudomonadati</taxon>
        <taxon>Pseudomonadota</taxon>
        <taxon>Alphaproteobacteria</taxon>
        <taxon>Rhodobacterales</taxon>
        <taxon>Roseobacteraceae</taxon>
        <taxon>Mameliella</taxon>
    </lineage>
</organism>
<evidence type="ECO:0000313" key="9">
    <source>
        <dbReference type="EMBL" id="KHQ51294.1"/>
    </source>
</evidence>
<sequence>MTEPSPADPIVRPARRGSMSRLSPVWLVPILALAVSLGIAWQSYAGRGVLIEIAFPSASGVAAEKTELKYREVSVGLVETVSFSDDLSEVIVAVRVDRKLAPYMDEDARFWVVRPEVSAQGISGLNTVLSGVYIEGSWDSEAGTAQTAFTGLARAPLADPTRKGTAIQLSARDGNSIVAGAPILYRGIPVGAVEAPELTDTGDGVIIRGFVEAPHDRNLSTNTRFWDISGVSVSLGPGGVSLDFSSVASLVQGGISFDTMVAGGEAVEQGQVFPLYANQAAARASLLDDPSLDSLKVLAVFDGSIGGLSEGAIVRFRGVQVGAVENVAMIASDQSGRKVVQLHATLAINPARLGLGEGAGPEDGLNFLRDYVAQGLRVRLATASLLSGQLVVDLVELPEAEAAEVTMTEDKLPQLPTVEADVADLNATAEGVFQRINNLPVEELLASLQSLIDSANTIVAAEETRALVPGINATMAELQTLVPDLKATLAKTEATLEEARKITAGLRESGATENVNKVFSSAAAAADAVEIAVAELPKLTARLNTLAARTENVLSAYDDSSRLITNALSTLRDISEAADALRTLARTLQRNPNSLLMGR</sequence>
<feature type="domain" description="Mce/MlaD" evidence="8">
    <location>
        <begin position="164"/>
        <end position="246"/>
    </location>
</feature>
<dbReference type="PATRIC" id="fig|1515334.3.peg.4107"/>
<keyword evidence="10" id="KW-1185">Reference proteome</keyword>
<evidence type="ECO:0000256" key="2">
    <source>
        <dbReference type="ARBA" id="ARBA00022475"/>
    </source>
</evidence>
<keyword evidence="3" id="KW-0997">Cell inner membrane</keyword>
<evidence type="ECO:0000256" key="5">
    <source>
        <dbReference type="ARBA" id="ARBA00022989"/>
    </source>
</evidence>
<feature type="domain" description="Mce/MlaD" evidence="8">
    <location>
        <begin position="48"/>
        <end position="135"/>
    </location>
</feature>
<comment type="subcellular location">
    <subcellularLocation>
        <location evidence="1">Cell inner membrane</location>
    </subcellularLocation>
</comment>
<feature type="transmembrane region" description="Helical" evidence="7">
    <location>
        <begin position="25"/>
        <end position="44"/>
    </location>
</feature>
<dbReference type="RefSeq" id="WP_052244695.1">
    <property type="nucleotide sequence ID" value="NZ_JSUQ01000018.1"/>
</dbReference>
<reference evidence="9 10" key="1">
    <citation type="submission" date="2014-10" db="EMBL/GenBank/DDBJ databases">
        <title>Genome sequence of Ponticoccus sp. strain UMTAT08 isolated from clonal culture of toxic dinoflagellate Alexandrium tamiyavanichii.</title>
        <authorList>
            <person name="Gan H.Y."/>
            <person name="Muhd D.-D."/>
            <person name="Mohd Noor M.E."/>
            <person name="Yeong Y.S."/>
            <person name="Usup G."/>
        </authorList>
    </citation>
    <scope>NUCLEOTIDE SEQUENCE [LARGE SCALE GENOMIC DNA]</scope>
    <source>
        <strain evidence="9 10">UMTAT08</strain>
    </source>
</reference>
<proteinExistence type="predicted"/>
<evidence type="ECO:0000256" key="3">
    <source>
        <dbReference type="ARBA" id="ARBA00022519"/>
    </source>
</evidence>
<dbReference type="OrthoDB" id="9806984at2"/>
<accession>A0A0B3SL64</accession>
<evidence type="ECO:0000256" key="7">
    <source>
        <dbReference type="SAM" id="Phobius"/>
    </source>
</evidence>
<keyword evidence="2" id="KW-1003">Cell membrane</keyword>
<evidence type="ECO:0000256" key="1">
    <source>
        <dbReference type="ARBA" id="ARBA00004533"/>
    </source>
</evidence>